<evidence type="ECO:0000256" key="1">
    <source>
        <dbReference type="SAM" id="Phobius"/>
    </source>
</evidence>
<name>A0ABS8P2C7_9PSEU</name>
<dbReference type="EMBL" id="JAJNDB010000001">
    <property type="protein sequence ID" value="MCD2192383.1"/>
    <property type="molecule type" value="Genomic_DNA"/>
</dbReference>
<feature type="transmembrane region" description="Helical" evidence="1">
    <location>
        <begin position="116"/>
        <end position="134"/>
    </location>
</feature>
<feature type="transmembrane region" description="Helical" evidence="1">
    <location>
        <begin position="89"/>
        <end position="110"/>
    </location>
</feature>
<feature type="transmembrane region" description="Helical" evidence="1">
    <location>
        <begin position="450"/>
        <end position="475"/>
    </location>
</feature>
<dbReference type="InterPro" id="IPR052556">
    <property type="entry name" value="PolySynth_Transporter"/>
</dbReference>
<accession>A0ABS8P2C7</accession>
<keyword evidence="1" id="KW-1133">Transmembrane helix</keyword>
<feature type="transmembrane region" description="Helical" evidence="1">
    <location>
        <begin position="384"/>
        <end position="407"/>
    </location>
</feature>
<sequence length="593" mass="63573">MSTRSTAIARGVVIQVLAKFSALPLSMVTIAIATRYLGSNGYGIMATAVVFAQTFEAFTELGVGTIVVRRVTGHGGNLERLVGMNVSFSTLYALPLALVAGVAGIGVYWGDWTQQAAVLVLAIGLIFTTISSCYEPVFDIKVRYSSAASAEFFSRVLTLSSAAAVAYFDLGLLPMCAVQILPQALRLVIQWWGARRLAEIRWVVDWKRMWGLLKEAFPLTVIAIIAVLYWRADGLILSVLAAPDQVSGYYTALQIAFTLTLISQVFERSVLSTINETFNADRPRFARAVDQGYRFLLLVGFPIAVIGWPLAHRMADIVGGKGGVGEFAGPPLQFFFIAVAMTFLSAIVSDGLIAAHEQRYLTTMSTINLVVNCVGNVILIPHLGAVACGVMLLVTETIGVTMSQWRLRRYGVHPLPFGYILRLVPAGLLALGAIWLTYDLPLIVPMAAGGIAYFGGALAVGAIPASMRSALLGALRPRSLDRMEAEAAAVGEQEGLGVAPSGPTVGPFPDPASNALDAETTVLDARVPGTRVPADALDAETTQMRPVAAGRGRRDPSSDITDVPTMELDLAALQTIRMRQQGKYVDLRVIRRG</sequence>
<dbReference type="PANTHER" id="PTHR43424:SF1">
    <property type="entry name" value="LOCUS PUTATIVE PROTEIN 1-RELATED"/>
    <property type="match status" value="1"/>
</dbReference>
<dbReference type="Pfam" id="PF13440">
    <property type="entry name" value="Polysacc_synt_3"/>
    <property type="match status" value="1"/>
</dbReference>
<dbReference type="PANTHER" id="PTHR43424">
    <property type="entry name" value="LOCUS PUTATIVE PROTEIN 1-RELATED"/>
    <property type="match status" value="1"/>
</dbReference>
<keyword evidence="1" id="KW-0472">Membrane</keyword>
<feature type="transmembrane region" description="Helical" evidence="1">
    <location>
        <begin position="12"/>
        <end position="36"/>
    </location>
</feature>
<proteinExistence type="predicted"/>
<dbReference type="Proteomes" id="UP001199469">
    <property type="component" value="Unassembled WGS sequence"/>
</dbReference>
<evidence type="ECO:0000313" key="2">
    <source>
        <dbReference type="EMBL" id="MCD2192383.1"/>
    </source>
</evidence>
<dbReference type="CDD" id="cd13128">
    <property type="entry name" value="MATE_Wzx_like"/>
    <property type="match status" value="1"/>
</dbReference>
<evidence type="ECO:0000313" key="3">
    <source>
        <dbReference type="Proteomes" id="UP001199469"/>
    </source>
</evidence>
<feature type="transmembrane region" description="Helical" evidence="1">
    <location>
        <begin position="252"/>
        <end position="271"/>
    </location>
</feature>
<gene>
    <name evidence="2" type="ORF">LQ327_03090</name>
</gene>
<reference evidence="2 3" key="1">
    <citation type="submission" date="2021-11" db="EMBL/GenBank/DDBJ databases">
        <title>Draft genome sequence of Actinomycetospora sp. SF1 isolated from the rhizosphere soil.</title>
        <authorList>
            <person name="Duangmal K."/>
            <person name="Chantavorakit T."/>
        </authorList>
    </citation>
    <scope>NUCLEOTIDE SEQUENCE [LARGE SCALE GENOMIC DNA]</scope>
    <source>
        <strain evidence="2 3">TBRC 5722</strain>
    </source>
</reference>
<keyword evidence="1" id="KW-0812">Transmembrane</keyword>
<feature type="transmembrane region" description="Helical" evidence="1">
    <location>
        <begin position="419"/>
        <end position="438"/>
    </location>
</feature>
<feature type="transmembrane region" description="Helical" evidence="1">
    <location>
        <begin position="42"/>
        <end position="68"/>
    </location>
</feature>
<feature type="transmembrane region" description="Helical" evidence="1">
    <location>
        <begin position="292"/>
        <end position="311"/>
    </location>
</feature>
<protein>
    <submittedName>
        <fullName evidence="2">Flippase</fullName>
    </submittedName>
</protein>
<feature type="transmembrane region" description="Helical" evidence="1">
    <location>
        <begin position="216"/>
        <end position="232"/>
    </location>
</feature>
<comment type="caution">
    <text evidence="2">The sequence shown here is derived from an EMBL/GenBank/DDBJ whole genome shotgun (WGS) entry which is preliminary data.</text>
</comment>
<dbReference type="RefSeq" id="WP_230730060.1">
    <property type="nucleotide sequence ID" value="NZ_JAJNDB010000001.1"/>
</dbReference>
<feature type="transmembrane region" description="Helical" evidence="1">
    <location>
        <begin position="331"/>
        <end position="353"/>
    </location>
</feature>
<keyword evidence="3" id="KW-1185">Reference proteome</keyword>
<organism evidence="2 3">
    <name type="scientific">Actinomycetospora endophytica</name>
    <dbReference type="NCBI Taxonomy" id="2291215"/>
    <lineage>
        <taxon>Bacteria</taxon>
        <taxon>Bacillati</taxon>
        <taxon>Actinomycetota</taxon>
        <taxon>Actinomycetes</taxon>
        <taxon>Pseudonocardiales</taxon>
        <taxon>Pseudonocardiaceae</taxon>
        <taxon>Actinomycetospora</taxon>
    </lineage>
</organism>